<comment type="caution">
    <text evidence="1">The sequence shown here is derived from an EMBL/GenBank/DDBJ whole genome shotgun (WGS) entry which is preliminary data.</text>
</comment>
<gene>
    <name evidence="1" type="ORF">CB604_19665</name>
</gene>
<organism evidence="1">
    <name type="scientific">Salmonella enteritidis</name>
    <dbReference type="NCBI Taxonomy" id="149539"/>
    <lineage>
        <taxon>Bacteria</taxon>
        <taxon>Pseudomonadati</taxon>
        <taxon>Pseudomonadota</taxon>
        <taxon>Gammaproteobacteria</taxon>
        <taxon>Enterobacterales</taxon>
        <taxon>Enterobacteriaceae</taxon>
        <taxon>Salmonella</taxon>
    </lineage>
</organism>
<reference evidence="1" key="1">
    <citation type="submission" date="2018-07" db="EMBL/GenBank/DDBJ databases">
        <authorList>
            <person name="Ashton P.M."/>
            <person name="Dallman T."/>
            <person name="Nair S."/>
            <person name="De Pinna E."/>
            <person name="Peters T."/>
            <person name="Grant K."/>
        </authorList>
    </citation>
    <scope>NUCLEOTIDE SEQUENCE</scope>
    <source>
        <strain evidence="1">361772</strain>
    </source>
</reference>
<dbReference type="EMBL" id="AAMITS010000026">
    <property type="protein sequence ID" value="EDH7764692.1"/>
    <property type="molecule type" value="Genomic_DNA"/>
</dbReference>
<sequence>MPDWHWPPCQSGLWKSLGTTNGTYTNLGSHSGSFSGSNNGTGTLFVYASGGNGGSSCVNPAKLQGFVNGSQVAVNANNNPDYAKTVFITFAVPSGSSYQITSYPTENYSCGRGNFSVWGYQT</sequence>
<protein>
    <submittedName>
        <fullName evidence="1">Prepilin, shufflon protein A</fullName>
    </submittedName>
</protein>
<accession>A0A635MFI7</accession>
<evidence type="ECO:0000313" key="1">
    <source>
        <dbReference type="EMBL" id="EDH7764692.1"/>
    </source>
</evidence>
<proteinExistence type="predicted"/>
<dbReference type="AlphaFoldDB" id="A0A635MFI7"/>
<name>A0A635MFI7_SALEN</name>